<dbReference type="EMBL" id="KZ293670">
    <property type="protein sequence ID" value="PBK88875.1"/>
    <property type="molecule type" value="Genomic_DNA"/>
</dbReference>
<sequence>MLPDELPLWTTKPEPSDSGNESIDDRSVDELADDRPSVAPQKRKAPRPSIVGNVQKRSKLGEISGSASLSAPASASTQTRPIKSTSSALSTSLSQPPPRINHSTKPPSRPTAYLNRFASRNKASSSNSRNSSAGPSKAPYTASQPVASSSTKTRFRNEPIQVARKSTGGAGRSMAKTRPVKRTREERERQSIVSSSSSSSSLPAPGPSQFSQKAKKPLPAPTEIINISDDSDDEPIPKAKSVPKSKAKARKVSPAISIVEISSGSDQDRRRPKAQPKPKDRPKSPIEIIDVDALDDGEENPPLPPHTESDESSNRGIPDDPIILDEPLFLDDPDEPLFDPEPPSSLSDKLYISHDVGSEDDEMGPQANSSATPIGEPLDSAHKASGALSELSLAPAPSISAPLPPPLPKKRPSRQSTNLSRVPRAQTPERSIPIAVKGSPTTPSLPRKHVKLSSIIRIIHPLIVLEGSAYT</sequence>
<evidence type="ECO:0000256" key="1">
    <source>
        <dbReference type="SAM" id="MobiDB-lite"/>
    </source>
</evidence>
<feature type="compositionally biased region" description="Acidic residues" evidence="1">
    <location>
        <begin position="289"/>
        <end position="299"/>
    </location>
</feature>
<reference evidence="3" key="1">
    <citation type="journal article" date="2017" name="Nat. Ecol. Evol.">
        <title>Genome expansion and lineage-specific genetic innovations in the forest pathogenic fungi Armillaria.</title>
        <authorList>
            <person name="Sipos G."/>
            <person name="Prasanna A.N."/>
            <person name="Walter M.C."/>
            <person name="O'Connor E."/>
            <person name="Balint B."/>
            <person name="Krizsan K."/>
            <person name="Kiss B."/>
            <person name="Hess J."/>
            <person name="Varga T."/>
            <person name="Slot J."/>
            <person name="Riley R."/>
            <person name="Boka B."/>
            <person name="Rigling D."/>
            <person name="Barry K."/>
            <person name="Lee J."/>
            <person name="Mihaltcheva S."/>
            <person name="LaButti K."/>
            <person name="Lipzen A."/>
            <person name="Waldron R."/>
            <person name="Moloney N.M."/>
            <person name="Sperisen C."/>
            <person name="Kredics L."/>
            <person name="Vagvoelgyi C."/>
            <person name="Patrignani A."/>
            <person name="Fitzpatrick D."/>
            <person name="Nagy I."/>
            <person name="Doyle S."/>
            <person name="Anderson J.B."/>
            <person name="Grigoriev I.V."/>
            <person name="Gueldener U."/>
            <person name="Muensterkoetter M."/>
            <person name="Nagy L.G."/>
        </authorList>
    </citation>
    <scope>NUCLEOTIDE SEQUENCE [LARGE SCALE GENOMIC DNA]</scope>
    <source>
        <strain evidence="3">Ar21-2</strain>
    </source>
</reference>
<dbReference type="AlphaFoldDB" id="A0A2H3D0V3"/>
<dbReference type="Proteomes" id="UP000217790">
    <property type="component" value="Unassembled WGS sequence"/>
</dbReference>
<dbReference type="OMA" id="MIRSPAK"/>
<feature type="compositionally biased region" description="Low complexity" evidence="1">
    <location>
        <begin position="84"/>
        <end position="94"/>
    </location>
</feature>
<feature type="region of interest" description="Disordered" evidence="1">
    <location>
        <begin position="1"/>
        <end position="445"/>
    </location>
</feature>
<accession>A0A2H3D0V3</accession>
<feature type="compositionally biased region" description="Low complexity" evidence="1">
    <location>
        <begin position="64"/>
        <end position="76"/>
    </location>
</feature>
<feature type="compositionally biased region" description="Basic and acidic residues" evidence="1">
    <location>
        <begin position="23"/>
        <end position="36"/>
    </location>
</feature>
<feature type="compositionally biased region" description="Low complexity" evidence="1">
    <location>
        <begin position="384"/>
        <end position="401"/>
    </location>
</feature>
<keyword evidence="3" id="KW-1185">Reference proteome</keyword>
<organism evidence="2 3">
    <name type="scientific">Armillaria gallica</name>
    <name type="common">Bulbous honey fungus</name>
    <name type="synonym">Armillaria bulbosa</name>
    <dbReference type="NCBI Taxonomy" id="47427"/>
    <lineage>
        <taxon>Eukaryota</taxon>
        <taxon>Fungi</taxon>
        <taxon>Dikarya</taxon>
        <taxon>Basidiomycota</taxon>
        <taxon>Agaricomycotina</taxon>
        <taxon>Agaricomycetes</taxon>
        <taxon>Agaricomycetidae</taxon>
        <taxon>Agaricales</taxon>
        <taxon>Marasmiineae</taxon>
        <taxon>Physalacriaceae</taxon>
        <taxon>Armillaria</taxon>
    </lineage>
</organism>
<evidence type="ECO:0000313" key="3">
    <source>
        <dbReference type="Proteomes" id="UP000217790"/>
    </source>
</evidence>
<dbReference type="OrthoDB" id="3067521at2759"/>
<protein>
    <submittedName>
        <fullName evidence="2">Uncharacterized protein</fullName>
    </submittedName>
</protein>
<dbReference type="InParanoid" id="A0A2H3D0V3"/>
<name>A0A2H3D0V3_ARMGA</name>
<proteinExistence type="predicted"/>
<feature type="compositionally biased region" description="Basic residues" evidence="1">
    <location>
        <begin position="241"/>
        <end position="251"/>
    </location>
</feature>
<feature type="compositionally biased region" description="Polar residues" evidence="1">
    <location>
        <begin position="141"/>
        <end position="152"/>
    </location>
</feature>
<gene>
    <name evidence="2" type="ORF">ARMGADRAFT_344658</name>
</gene>
<feature type="compositionally biased region" description="Acidic residues" evidence="1">
    <location>
        <begin position="328"/>
        <end position="338"/>
    </location>
</feature>
<feature type="compositionally biased region" description="Low complexity" evidence="1">
    <location>
        <begin position="115"/>
        <end position="133"/>
    </location>
</feature>
<evidence type="ECO:0000313" key="2">
    <source>
        <dbReference type="EMBL" id="PBK88875.1"/>
    </source>
</evidence>